<reference evidence="8 9" key="1">
    <citation type="submission" date="2018-07" db="EMBL/GenBank/DDBJ databases">
        <title>Genomic Encyclopedia of Type Strains, Phase IV (KMG-IV): sequencing the most valuable type-strain genomes for metagenomic binning, comparative biology and taxonomic classification.</title>
        <authorList>
            <person name="Goeker M."/>
        </authorList>
    </citation>
    <scope>NUCLEOTIDE SEQUENCE [LARGE SCALE GENOMIC DNA]</scope>
    <source>
        <strain evidence="8 9">DSM 5603</strain>
    </source>
</reference>
<evidence type="ECO:0000313" key="10">
    <source>
        <dbReference type="Proteomes" id="UP000562982"/>
    </source>
</evidence>
<evidence type="ECO:0000256" key="2">
    <source>
        <dbReference type="ARBA" id="ARBA00022730"/>
    </source>
</evidence>
<comment type="caution">
    <text evidence="8">The sequence shown here is derived from an EMBL/GenBank/DDBJ whole genome shotgun (WGS) entry which is preliminary data.</text>
</comment>
<keyword evidence="5 6" id="KW-0687">Ribonucleoprotein</keyword>
<dbReference type="GO" id="GO:1990904">
    <property type="term" value="C:ribonucleoprotein complex"/>
    <property type="evidence" value="ECO:0007669"/>
    <property type="project" value="UniProtKB-KW"/>
</dbReference>
<sequence length="111" mass="12242">MTNVLAIRKKAERMSRETMYDIVRAPLITEKATALSEKNQVVFKVAIDATKPEIKVAVEGLFGVKVLGVNTLVQKGKTKRFKGRPGQRSDVKKAFVQLAEGQSIDLTAKLV</sequence>
<dbReference type="NCBIfam" id="NF004363">
    <property type="entry name" value="PRK05738.2-4"/>
    <property type="match status" value="1"/>
</dbReference>
<evidence type="ECO:0000313" key="8">
    <source>
        <dbReference type="EMBL" id="RDI37731.1"/>
    </source>
</evidence>
<keyword evidence="2 6" id="KW-0699">rRNA-binding</keyword>
<dbReference type="EMBL" id="QQAW01000005">
    <property type="protein sequence ID" value="RDI37731.1"/>
    <property type="molecule type" value="Genomic_DNA"/>
</dbReference>
<dbReference type="InterPro" id="IPR012677">
    <property type="entry name" value="Nucleotide-bd_a/b_plait_sf"/>
</dbReference>
<dbReference type="GO" id="GO:0006412">
    <property type="term" value="P:translation"/>
    <property type="evidence" value="ECO:0007669"/>
    <property type="project" value="UniProtKB-UniRule"/>
</dbReference>
<evidence type="ECO:0000256" key="3">
    <source>
        <dbReference type="ARBA" id="ARBA00022884"/>
    </source>
</evidence>
<dbReference type="FunFam" id="3.30.70.330:FF:000001">
    <property type="entry name" value="50S ribosomal protein L23"/>
    <property type="match status" value="1"/>
</dbReference>
<keyword evidence="4 6" id="KW-0689">Ribosomal protein</keyword>
<organism evidence="8 9">
    <name type="scientific">Gluconacetobacter liquefaciens</name>
    <name type="common">Acetobacter liquefaciens</name>
    <dbReference type="NCBI Taxonomy" id="89584"/>
    <lineage>
        <taxon>Bacteria</taxon>
        <taxon>Pseudomonadati</taxon>
        <taxon>Pseudomonadota</taxon>
        <taxon>Alphaproteobacteria</taxon>
        <taxon>Acetobacterales</taxon>
        <taxon>Acetobacteraceae</taxon>
        <taxon>Gluconacetobacter</taxon>
    </lineage>
</organism>
<dbReference type="PANTHER" id="PTHR11620">
    <property type="entry name" value="60S RIBOSOMAL PROTEIN L23A"/>
    <property type="match status" value="1"/>
</dbReference>
<keyword evidence="9" id="KW-1185">Reference proteome</keyword>
<dbReference type="NCBIfam" id="NF004359">
    <property type="entry name" value="PRK05738.1-3"/>
    <property type="match status" value="1"/>
</dbReference>
<accession>A0A370G1I8</accession>
<evidence type="ECO:0000313" key="9">
    <source>
        <dbReference type="Proteomes" id="UP000254958"/>
    </source>
</evidence>
<proteinExistence type="inferred from homology"/>
<dbReference type="AlphaFoldDB" id="A0A370G1I8"/>
<dbReference type="Proteomes" id="UP000562982">
    <property type="component" value="Unassembled WGS sequence"/>
</dbReference>
<dbReference type="GO" id="GO:0003735">
    <property type="term" value="F:structural constituent of ribosome"/>
    <property type="evidence" value="ECO:0007669"/>
    <property type="project" value="InterPro"/>
</dbReference>
<dbReference type="OrthoDB" id="9793353at2"/>
<comment type="similarity">
    <text evidence="1 6">Belongs to the universal ribosomal protein uL23 family.</text>
</comment>
<dbReference type="GO" id="GO:0005840">
    <property type="term" value="C:ribosome"/>
    <property type="evidence" value="ECO:0007669"/>
    <property type="project" value="UniProtKB-KW"/>
</dbReference>
<dbReference type="SUPFAM" id="SSF54189">
    <property type="entry name" value="Ribosomal proteins S24e, L23 and L15e"/>
    <property type="match status" value="1"/>
</dbReference>
<dbReference type="NCBIfam" id="NF004360">
    <property type="entry name" value="PRK05738.1-5"/>
    <property type="match status" value="1"/>
</dbReference>
<dbReference type="Pfam" id="PF00276">
    <property type="entry name" value="Ribosomal_L23"/>
    <property type="match status" value="1"/>
</dbReference>
<dbReference type="Gene3D" id="3.30.70.330">
    <property type="match status" value="1"/>
</dbReference>
<evidence type="ECO:0000256" key="1">
    <source>
        <dbReference type="ARBA" id="ARBA00006700"/>
    </source>
</evidence>
<dbReference type="InterPro" id="IPR013025">
    <property type="entry name" value="Ribosomal_uL23-like"/>
</dbReference>
<evidence type="ECO:0000313" key="7">
    <source>
        <dbReference type="EMBL" id="MBB2186853.1"/>
    </source>
</evidence>
<evidence type="ECO:0000256" key="4">
    <source>
        <dbReference type="ARBA" id="ARBA00022980"/>
    </source>
</evidence>
<keyword evidence="3 6" id="KW-0694">RNA-binding</keyword>
<gene>
    <name evidence="6" type="primary">rplW</name>
    <name evidence="8" type="ORF">C7453_105140</name>
    <name evidence="7" type="ORF">HLH32_10730</name>
</gene>
<dbReference type="InterPro" id="IPR012678">
    <property type="entry name" value="Ribosomal_uL23/eL15/eS24_sf"/>
</dbReference>
<reference evidence="7 10" key="2">
    <citation type="submission" date="2020-04" db="EMBL/GenBank/DDBJ databases">
        <title>Description of novel Gluconacetobacter.</title>
        <authorList>
            <person name="Sombolestani A."/>
        </authorList>
    </citation>
    <scope>NUCLEOTIDE SEQUENCE [LARGE SCALE GENOMIC DNA]</scope>
    <source>
        <strain evidence="7 10">LMG 1382</strain>
    </source>
</reference>
<dbReference type="HAMAP" id="MF_01369_B">
    <property type="entry name" value="Ribosomal_uL23_B"/>
    <property type="match status" value="1"/>
</dbReference>
<protein>
    <recommendedName>
        <fullName evidence="6">Large ribosomal subunit protein uL23</fullName>
    </recommendedName>
</protein>
<dbReference type="EMBL" id="JABEQI010000005">
    <property type="protein sequence ID" value="MBB2186853.1"/>
    <property type="molecule type" value="Genomic_DNA"/>
</dbReference>
<dbReference type="Proteomes" id="UP000254958">
    <property type="component" value="Unassembled WGS sequence"/>
</dbReference>
<evidence type="ECO:0000256" key="5">
    <source>
        <dbReference type="ARBA" id="ARBA00023274"/>
    </source>
</evidence>
<evidence type="ECO:0000256" key="6">
    <source>
        <dbReference type="HAMAP-Rule" id="MF_01369"/>
    </source>
</evidence>
<dbReference type="GO" id="GO:0019843">
    <property type="term" value="F:rRNA binding"/>
    <property type="evidence" value="ECO:0007669"/>
    <property type="project" value="UniProtKB-UniRule"/>
</dbReference>
<comment type="function">
    <text evidence="6">One of the early assembly proteins it binds 23S rRNA. One of the proteins that surrounds the polypeptide exit tunnel on the outside of the ribosome. Forms the main docking site for trigger factor binding to the ribosome.</text>
</comment>
<comment type="subunit">
    <text evidence="6">Part of the 50S ribosomal subunit. Contacts protein L29, and trigger factor when it is bound to the ribosome.</text>
</comment>
<name>A0A370G1I8_GLULI</name>